<evidence type="ECO:0000313" key="2">
    <source>
        <dbReference type="EMBL" id="MDN4164280.1"/>
    </source>
</evidence>
<keyword evidence="1" id="KW-0472">Membrane</keyword>
<evidence type="ECO:0008006" key="4">
    <source>
        <dbReference type="Google" id="ProtNLM"/>
    </source>
</evidence>
<comment type="caution">
    <text evidence="2">The sequence shown here is derived from an EMBL/GenBank/DDBJ whole genome shotgun (WGS) entry which is preliminary data.</text>
</comment>
<feature type="transmembrane region" description="Helical" evidence="1">
    <location>
        <begin position="6"/>
        <end position="21"/>
    </location>
</feature>
<dbReference type="EMBL" id="JAUHJS010000001">
    <property type="protein sequence ID" value="MDN4164280.1"/>
    <property type="molecule type" value="Genomic_DNA"/>
</dbReference>
<feature type="transmembrane region" description="Helical" evidence="1">
    <location>
        <begin position="368"/>
        <end position="387"/>
    </location>
</feature>
<keyword evidence="1" id="KW-1133">Transmembrane helix</keyword>
<organism evidence="2 3">
    <name type="scientific">Shiella aurantiaca</name>
    <dbReference type="NCBI Taxonomy" id="3058365"/>
    <lineage>
        <taxon>Bacteria</taxon>
        <taxon>Pseudomonadati</taxon>
        <taxon>Bacteroidota</taxon>
        <taxon>Cytophagia</taxon>
        <taxon>Cytophagales</taxon>
        <taxon>Shiellaceae</taxon>
        <taxon>Shiella</taxon>
    </lineage>
</organism>
<feature type="transmembrane region" description="Helical" evidence="1">
    <location>
        <begin position="33"/>
        <end position="55"/>
    </location>
</feature>
<proteinExistence type="predicted"/>
<protein>
    <recommendedName>
        <fullName evidence="4">Glycosyltransferase RgtA/B/C/D-like domain-containing protein</fullName>
    </recommendedName>
</protein>
<name>A0ABT8F1E8_9BACT</name>
<evidence type="ECO:0000256" key="1">
    <source>
        <dbReference type="SAM" id="Phobius"/>
    </source>
</evidence>
<keyword evidence="1" id="KW-0812">Transmembrane</keyword>
<dbReference type="Proteomes" id="UP001168552">
    <property type="component" value="Unassembled WGS sequence"/>
</dbReference>
<feature type="transmembrane region" description="Helical" evidence="1">
    <location>
        <begin position="244"/>
        <end position="268"/>
    </location>
</feature>
<dbReference type="RefSeq" id="WP_320002806.1">
    <property type="nucleotide sequence ID" value="NZ_JAUHJS010000001.1"/>
</dbReference>
<keyword evidence="3" id="KW-1185">Reference proteome</keyword>
<feature type="transmembrane region" description="Helical" evidence="1">
    <location>
        <begin position="399"/>
        <end position="417"/>
    </location>
</feature>
<evidence type="ECO:0000313" key="3">
    <source>
        <dbReference type="Proteomes" id="UP001168552"/>
    </source>
</evidence>
<feature type="transmembrane region" description="Helical" evidence="1">
    <location>
        <begin position="125"/>
        <end position="144"/>
    </location>
</feature>
<feature type="transmembrane region" description="Helical" evidence="1">
    <location>
        <begin position="180"/>
        <end position="199"/>
    </location>
</feature>
<feature type="transmembrane region" description="Helical" evidence="1">
    <location>
        <begin position="156"/>
        <end position="174"/>
    </location>
</feature>
<gene>
    <name evidence="2" type="ORF">QWY31_02140</name>
</gene>
<sequence>MIAALFEFLSLVLLSLLLYYSRKRLSSPRIDKWFLPGLGLHLISGLALGLVYTWYYPSGDTWRFHQEAQVLYQIALYSPLEYAELLFTDKIPLIFEEFLQFPHEPRSFLFAKVLSLLHLLTYQNYWLSGLFLSSFSFLGLWYLCKVLVEAFPSNTWAAPLACLLIPSTVFWSSGVLKDSLALGAIAALIGLSIRLYFLPKLQWRHLVVYCVLAVCVWKLKYYVLATLLPLSTGLLVIRYLHLRWALSFTKALLISAAVVLVAVVGISFSHYNLHYQHILEVMVLNYEDGIAQSAEEHAVIFADLEPSLTSFLSYLPQALMATLYRPFLGEISGVLPLIISAENLLVALLSLGAVLGFVSRKTSIKQPVLLFFALMWIISLAFLLPFAAPNWGTLSRYRIVFYPIWVYLLLLGNAWWLDRFAQSKT</sequence>
<reference evidence="2" key="1">
    <citation type="submission" date="2023-06" db="EMBL/GenBank/DDBJ databases">
        <title>Cytophagales bacterium Strain LB-30, isolated from soil.</title>
        <authorList>
            <person name="Liu B."/>
        </authorList>
    </citation>
    <scope>NUCLEOTIDE SEQUENCE</scope>
    <source>
        <strain evidence="2">LB-30</strain>
    </source>
</reference>
<accession>A0ABT8F1E8</accession>